<dbReference type="SUPFAM" id="SSF54791">
    <property type="entry name" value="Eukaryotic type KH-domain (KH-domain type I)"/>
    <property type="match status" value="3"/>
</dbReference>
<gene>
    <name evidence="5" type="ORF">AW171_hschr2240</name>
</gene>
<keyword evidence="6" id="KW-1185">Reference proteome</keyword>
<evidence type="ECO:0000256" key="3">
    <source>
        <dbReference type="PROSITE-ProRule" id="PRU00117"/>
    </source>
</evidence>
<feature type="domain" description="K Homology" evidence="4">
    <location>
        <begin position="259"/>
        <end position="330"/>
    </location>
</feature>
<dbReference type="GO" id="GO:0003723">
    <property type="term" value="F:RNA binding"/>
    <property type="evidence" value="ECO:0007669"/>
    <property type="project" value="UniProtKB-UniRule"/>
</dbReference>
<dbReference type="Pfam" id="PF00013">
    <property type="entry name" value="KH_1"/>
    <property type="match status" value="3"/>
</dbReference>
<protein>
    <submittedName>
        <fullName evidence="5">HBL178Cp</fullName>
    </submittedName>
</protein>
<dbReference type="GeneID" id="28721883"/>
<keyword evidence="2 3" id="KW-0694">RNA-binding</keyword>
<evidence type="ECO:0000256" key="1">
    <source>
        <dbReference type="ARBA" id="ARBA00022737"/>
    </source>
</evidence>
<dbReference type="SMART" id="SM00322">
    <property type="entry name" value="KH"/>
    <property type="match status" value="3"/>
</dbReference>
<name>A0A120K0V2_9SACH</name>
<dbReference type="InterPro" id="IPR004088">
    <property type="entry name" value="KH_dom_type_1"/>
</dbReference>
<organism evidence="5 6">
    <name type="scientific">Eremothecium sinecaudum</name>
    <dbReference type="NCBI Taxonomy" id="45286"/>
    <lineage>
        <taxon>Eukaryota</taxon>
        <taxon>Fungi</taxon>
        <taxon>Dikarya</taxon>
        <taxon>Ascomycota</taxon>
        <taxon>Saccharomycotina</taxon>
        <taxon>Saccharomycetes</taxon>
        <taxon>Saccharomycetales</taxon>
        <taxon>Saccharomycetaceae</taxon>
        <taxon>Eremothecium</taxon>
    </lineage>
</organism>
<evidence type="ECO:0000313" key="5">
    <source>
        <dbReference type="EMBL" id="AMD18724.1"/>
    </source>
</evidence>
<proteinExistence type="predicted"/>
<dbReference type="RefSeq" id="XP_017985720.1">
    <property type="nucleotide sequence ID" value="XM_018130184.1"/>
</dbReference>
<evidence type="ECO:0000259" key="4">
    <source>
        <dbReference type="SMART" id="SM00322"/>
    </source>
</evidence>
<dbReference type="InterPro" id="IPR004087">
    <property type="entry name" value="KH_dom"/>
</dbReference>
<reference evidence="5 6" key="1">
    <citation type="submission" date="2016-01" db="EMBL/GenBank/DDBJ databases">
        <title>Genome sequence of the yeast Holleya sinecauda.</title>
        <authorList>
            <person name="Dietrich F.S."/>
        </authorList>
    </citation>
    <scope>NUCLEOTIDE SEQUENCE [LARGE SCALE GENOMIC DNA]</scope>
    <source>
        <strain evidence="5 6">ATCC 58844</strain>
    </source>
</reference>
<dbReference type="OrthoDB" id="442947at2759"/>
<evidence type="ECO:0000313" key="6">
    <source>
        <dbReference type="Proteomes" id="UP000243052"/>
    </source>
</evidence>
<dbReference type="EMBL" id="CP014242">
    <property type="protein sequence ID" value="AMD18724.1"/>
    <property type="molecule type" value="Genomic_DNA"/>
</dbReference>
<dbReference type="PANTHER" id="PTHR10288">
    <property type="entry name" value="KH DOMAIN CONTAINING RNA BINDING PROTEIN"/>
    <property type="match status" value="1"/>
</dbReference>
<dbReference type="CDD" id="cd00105">
    <property type="entry name" value="KH-I"/>
    <property type="match status" value="1"/>
</dbReference>
<dbReference type="Gene3D" id="3.30.1370.10">
    <property type="entry name" value="K Homology domain, type 1"/>
    <property type="match status" value="3"/>
</dbReference>
<dbReference type="PROSITE" id="PS50084">
    <property type="entry name" value="KH_TYPE_1"/>
    <property type="match status" value="3"/>
</dbReference>
<feature type="domain" description="K Homology" evidence="4">
    <location>
        <begin position="54"/>
        <end position="124"/>
    </location>
</feature>
<dbReference type="AlphaFoldDB" id="A0A120K0V2"/>
<accession>A0A120K0V2</accession>
<keyword evidence="1" id="KW-0677">Repeat</keyword>
<dbReference type="InterPro" id="IPR036612">
    <property type="entry name" value="KH_dom_type_1_sf"/>
</dbReference>
<evidence type="ECO:0000256" key="2">
    <source>
        <dbReference type="ARBA" id="ARBA00022884"/>
    </source>
</evidence>
<dbReference type="STRING" id="45286.A0A120K0V2"/>
<feature type="domain" description="K Homology" evidence="4">
    <location>
        <begin position="166"/>
        <end position="237"/>
    </location>
</feature>
<sequence>MIMSDTTAATATDLPTTLADVGGASAGTGTEDATTTKISNNGASPLTSTFQPSQTVTQKVLLSLREAARIIGPGGNTINNIRTTNGVKIGISPKEKSCSDRILEVSGGITAVANSLAGLVKVLTADDSTEEESGEQEHEQHVFKHLNFILPPPSLDEIEDPEKLKQIGNLRLIVTNSQVSSIIGTQGAKIKKLIEVHSVKLVVSKTFLPDSQDRILEIQGFPTSIANCIKDINQTLINDEVLQTREKRYYPHSKHSKDIHVTATVGIPTEYVGALLGHGGNRIANLRKYTRTKITVAQEPNQNNEREFTITGSDQKSVKLAQTMIFKNLETEKERRLEKQ</sequence>
<dbReference type="Proteomes" id="UP000243052">
    <property type="component" value="Chromosome ii"/>
</dbReference>